<evidence type="ECO:0000256" key="12">
    <source>
        <dbReference type="ARBA" id="ARBA00023204"/>
    </source>
</evidence>
<dbReference type="Pfam" id="PF10576">
    <property type="entry name" value="EndIII_4Fe-2S"/>
    <property type="match status" value="1"/>
</dbReference>
<keyword evidence="8 14" id="KW-0227">DNA damage</keyword>
<dbReference type="InterPro" id="IPR023170">
    <property type="entry name" value="HhH_base_excis_C"/>
</dbReference>
<keyword evidence="11" id="KW-0411">Iron-sulfur</keyword>
<dbReference type="GO" id="GO:0006284">
    <property type="term" value="P:base-excision repair"/>
    <property type="evidence" value="ECO:0007669"/>
    <property type="project" value="UniProtKB-UniRule"/>
</dbReference>
<reference evidence="16 17" key="1">
    <citation type="submission" date="2016-10" db="EMBL/GenBank/DDBJ databases">
        <authorList>
            <person name="de Groot N.N."/>
        </authorList>
    </citation>
    <scope>NUCLEOTIDE SEQUENCE [LARGE SCALE GENOMIC DNA]</scope>
    <source>
        <strain evidence="16 17">DSM 8537</strain>
    </source>
</reference>
<dbReference type="Proteomes" id="UP000183635">
    <property type="component" value="Unassembled WGS sequence"/>
</dbReference>
<evidence type="ECO:0000256" key="5">
    <source>
        <dbReference type="ARBA" id="ARBA00022023"/>
    </source>
</evidence>
<dbReference type="STRING" id="34004.SAMN04488021_13116"/>
<comment type="cofactor">
    <cofactor evidence="14">
        <name>[4Fe-4S] cluster</name>
        <dbReference type="ChEBI" id="CHEBI:49883"/>
    </cofactor>
    <text evidence="14">Binds 1 [4Fe-4S] cluster.</text>
</comment>
<evidence type="ECO:0000259" key="15">
    <source>
        <dbReference type="SMART" id="SM00478"/>
    </source>
</evidence>
<dbReference type="EMBL" id="FOPU01000031">
    <property type="protein sequence ID" value="SFH74146.1"/>
    <property type="molecule type" value="Genomic_DNA"/>
</dbReference>
<dbReference type="InterPro" id="IPR004035">
    <property type="entry name" value="Endouclease-III_FeS-bd_BS"/>
</dbReference>
<gene>
    <name evidence="16" type="ORF">SAMN04488021_13116</name>
</gene>
<dbReference type="Pfam" id="PF00730">
    <property type="entry name" value="HhH-GPD"/>
    <property type="match status" value="1"/>
</dbReference>
<dbReference type="EC" id="3.2.2.31" evidence="4 14"/>
<dbReference type="Gene3D" id="3.90.79.10">
    <property type="entry name" value="Nucleoside Triphosphate Pyrophosphohydrolase"/>
    <property type="match status" value="1"/>
</dbReference>
<dbReference type="GO" id="GO:0032357">
    <property type="term" value="F:oxidized purine DNA binding"/>
    <property type="evidence" value="ECO:0007669"/>
    <property type="project" value="TreeGrafter"/>
</dbReference>
<dbReference type="CDD" id="cd00056">
    <property type="entry name" value="ENDO3c"/>
    <property type="match status" value="1"/>
</dbReference>
<dbReference type="SUPFAM" id="SSF55811">
    <property type="entry name" value="Nudix"/>
    <property type="match status" value="1"/>
</dbReference>
<accession>A0A1I3CII3</accession>
<dbReference type="GO" id="GO:0006298">
    <property type="term" value="P:mismatch repair"/>
    <property type="evidence" value="ECO:0007669"/>
    <property type="project" value="TreeGrafter"/>
</dbReference>
<dbReference type="InterPro" id="IPR003265">
    <property type="entry name" value="HhH-GPD_domain"/>
</dbReference>
<keyword evidence="9" id="KW-0378">Hydrolase</keyword>
<dbReference type="GO" id="GO:0046872">
    <property type="term" value="F:metal ion binding"/>
    <property type="evidence" value="ECO:0007669"/>
    <property type="project" value="UniProtKB-UniRule"/>
</dbReference>
<evidence type="ECO:0000256" key="10">
    <source>
        <dbReference type="ARBA" id="ARBA00023004"/>
    </source>
</evidence>
<dbReference type="PANTHER" id="PTHR42944:SF1">
    <property type="entry name" value="ADENINE DNA GLYCOSYLASE"/>
    <property type="match status" value="1"/>
</dbReference>
<dbReference type="PANTHER" id="PTHR42944">
    <property type="entry name" value="ADENINE DNA GLYCOSYLASE"/>
    <property type="match status" value="1"/>
</dbReference>
<sequence length="358" mass="38616">MRDMAVIPQELLAWYDRHARVLSWRTPPGGTGADPYRVWLSEVMLQQTTVAAVKSYFERFTTLWPTVHDLAAAEDAQVMAEWAGLGYYARARNLVACARTVAQLGAFPDTREGLAALPGIGAYTSAAIAAIAFDRPETVVDGNVERVVARLFAVETPLPAAKPELTALAARLTPQARPGDFAQAMMDLGATICTPRSPACGICPIIPHCQARAQGIAAELPRKAPKKAKPQRRGTVWIGLTEDAVLVETRPDKGLLGGTLAFPSTGWDGSDLPPPAPADWQELGLVRHVFTHFALDLTVATGRLTATPQRGNLVPLGRFDPSALPGLMRKAWVLAQNPFPATARDNAPPWQTPATRDR</sequence>
<evidence type="ECO:0000256" key="4">
    <source>
        <dbReference type="ARBA" id="ARBA00012045"/>
    </source>
</evidence>
<feature type="domain" description="HhH-GPD" evidence="15">
    <location>
        <begin position="44"/>
        <end position="191"/>
    </location>
</feature>
<proteinExistence type="inferred from homology"/>
<dbReference type="InterPro" id="IPR015797">
    <property type="entry name" value="NUDIX_hydrolase-like_dom_sf"/>
</dbReference>
<keyword evidence="17" id="KW-1185">Reference proteome</keyword>
<keyword evidence="13 14" id="KW-0326">Glycosidase</keyword>
<evidence type="ECO:0000256" key="13">
    <source>
        <dbReference type="ARBA" id="ARBA00023295"/>
    </source>
</evidence>
<dbReference type="Gene3D" id="1.10.1670.10">
    <property type="entry name" value="Helix-hairpin-Helix base-excision DNA repair enzymes (C-terminal)"/>
    <property type="match status" value="1"/>
</dbReference>
<dbReference type="SUPFAM" id="SSF48150">
    <property type="entry name" value="DNA-glycosylase"/>
    <property type="match status" value="1"/>
</dbReference>
<evidence type="ECO:0000256" key="14">
    <source>
        <dbReference type="RuleBase" id="RU365096"/>
    </source>
</evidence>
<dbReference type="InterPro" id="IPR044298">
    <property type="entry name" value="MIG/MutY"/>
</dbReference>
<dbReference type="SMART" id="SM00478">
    <property type="entry name" value="ENDO3c"/>
    <property type="match status" value="1"/>
</dbReference>
<dbReference type="InterPro" id="IPR003651">
    <property type="entry name" value="Endonuclease3_FeS-loop_motif"/>
</dbReference>
<evidence type="ECO:0000256" key="2">
    <source>
        <dbReference type="ARBA" id="ARBA00002933"/>
    </source>
</evidence>
<dbReference type="InterPro" id="IPR011257">
    <property type="entry name" value="DNA_glycosylase"/>
</dbReference>
<dbReference type="Pfam" id="PF14815">
    <property type="entry name" value="NUDIX_4"/>
    <property type="match status" value="1"/>
</dbReference>
<dbReference type="PROSITE" id="PS00764">
    <property type="entry name" value="ENDONUCLEASE_III_1"/>
    <property type="match status" value="1"/>
</dbReference>
<evidence type="ECO:0000313" key="17">
    <source>
        <dbReference type="Proteomes" id="UP000183635"/>
    </source>
</evidence>
<evidence type="ECO:0000313" key="16">
    <source>
        <dbReference type="EMBL" id="SFH74146.1"/>
    </source>
</evidence>
<keyword evidence="10 14" id="KW-0408">Iron</keyword>
<dbReference type="GO" id="GO:0035485">
    <property type="term" value="F:adenine/guanine mispair binding"/>
    <property type="evidence" value="ECO:0007669"/>
    <property type="project" value="TreeGrafter"/>
</dbReference>
<evidence type="ECO:0000256" key="9">
    <source>
        <dbReference type="ARBA" id="ARBA00022801"/>
    </source>
</evidence>
<dbReference type="AlphaFoldDB" id="A0A1I3CII3"/>
<evidence type="ECO:0000256" key="3">
    <source>
        <dbReference type="ARBA" id="ARBA00008343"/>
    </source>
</evidence>
<evidence type="ECO:0000256" key="6">
    <source>
        <dbReference type="ARBA" id="ARBA00022485"/>
    </source>
</evidence>
<evidence type="ECO:0000256" key="11">
    <source>
        <dbReference type="ARBA" id="ARBA00023014"/>
    </source>
</evidence>
<dbReference type="SMART" id="SM00525">
    <property type="entry name" value="FES"/>
    <property type="match status" value="1"/>
</dbReference>
<comment type="similarity">
    <text evidence="3 14">Belongs to the Nth/MutY family.</text>
</comment>
<name>A0A1I3CII3_9RHOB</name>
<evidence type="ECO:0000256" key="7">
    <source>
        <dbReference type="ARBA" id="ARBA00022723"/>
    </source>
</evidence>
<organism evidence="16 17">
    <name type="scientific">Paracoccus aminovorans</name>
    <dbReference type="NCBI Taxonomy" id="34004"/>
    <lineage>
        <taxon>Bacteria</taxon>
        <taxon>Pseudomonadati</taxon>
        <taxon>Pseudomonadota</taxon>
        <taxon>Alphaproteobacteria</taxon>
        <taxon>Rhodobacterales</taxon>
        <taxon>Paracoccaceae</taxon>
        <taxon>Paracoccus</taxon>
    </lineage>
</organism>
<comment type="catalytic activity">
    <reaction evidence="1 14">
        <text>Hydrolyzes free adenine bases from 7,8-dihydro-8-oxoguanine:adenine mismatched double-stranded DNA, leaving an apurinic site.</text>
        <dbReference type="EC" id="3.2.2.31"/>
    </reaction>
</comment>
<evidence type="ECO:0000256" key="8">
    <source>
        <dbReference type="ARBA" id="ARBA00022763"/>
    </source>
</evidence>
<dbReference type="Gene3D" id="1.10.340.30">
    <property type="entry name" value="Hypothetical protein, domain 2"/>
    <property type="match status" value="1"/>
</dbReference>
<dbReference type="CDD" id="cd03431">
    <property type="entry name" value="NUDIX_DNA_Glycosylase_C-MutY"/>
    <property type="match status" value="1"/>
</dbReference>
<dbReference type="InterPro" id="IPR029119">
    <property type="entry name" value="MutY_C"/>
</dbReference>
<dbReference type="GO" id="GO:0034039">
    <property type="term" value="F:8-oxo-7,8-dihydroguanine DNA N-glycosylase activity"/>
    <property type="evidence" value="ECO:0007669"/>
    <property type="project" value="TreeGrafter"/>
</dbReference>
<keyword evidence="12" id="KW-0234">DNA repair</keyword>
<keyword evidence="7" id="KW-0479">Metal-binding</keyword>
<evidence type="ECO:0000256" key="1">
    <source>
        <dbReference type="ARBA" id="ARBA00000843"/>
    </source>
</evidence>
<dbReference type="GO" id="GO:0000701">
    <property type="term" value="F:purine-specific mismatch base pair DNA N-glycosylase activity"/>
    <property type="evidence" value="ECO:0007669"/>
    <property type="project" value="UniProtKB-EC"/>
</dbReference>
<protein>
    <recommendedName>
        <fullName evidence="5 14">Adenine DNA glycosylase</fullName>
        <ecNumber evidence="4 14">3.2.2.31</ecNumber>
    </recommendedName>
</protein>
<dbReference type="GO" id="GO:0051539">
    <property type="term" value="F:4 iron, 4 sulfur cluster binding"/>
    <property type="evidence" value="ECO:0007669"/>
    <property type="project" value="UniProtKB-UniRule"/>
</dbReference>
<comment type="function">
    <text evidence="2">Adenine glycosylase active on G-A mispairs. MutY also corrects error-prone DNA synthesis past GO lesions which are due to the oxidatively damaged form of guanine: 7,8-dihydro-8-oxoguanine (8-oxo-dGTP).</text>
</comment>
<keyword evidence="6" id="KW-0004">4Fe-4S</keyword>